<comment type="caution">
    <text evidence="1">The sequence shown here is derived from an EMBL/GenBank/DDBJ whole genome shotgun (WGS) entry which is preliminary data.</text>
</comment>
<accession>A0AAN8JKM8</accession>
<dbReference type="PANTHER" id="PTHR35083:SF3">
    <property type="entry name" value="SI:CH211-91P5.3"/>
    <property type="match status" value="1"/>
</dbReference>
<dbReference type="PANTHER" id="PTHR35083">
    <property type="entry name" value="RGD1565685 PROTEIN"/>
    <property type="match status" value="1"/>
</dbReference>
<dbReference type="Proteomes" id="UP001347796">
    <property type="component" value="Unassembled WGS sequence"/>
</dbReference>
<keyword evidence="2" id="KW-1185">Reference proteome</keyword>
<evidence type="ECO:0000313" key="2">
    <source>
        <dbReference type="Proteomes" id="UP001347796"/>
    </source>
</evidence>
<dbReference type="InterPro" id="IPR027897">
    <property type="entry name" value="DUF4559"/>
</dbReference>
<evidence type="ECO:0000313" key="1">
    <source>
        <dbReference type="EMBL" id="KAK6176434.1"/>
    </source>
</evidence>
<organism evidence="1 2">
    <name type="scientific">Patella caerulea</name>
    <name type="common">Rayed Mediterranean limpet</name>
    <dbReference type="NCBI Taxonomy" id="87958"/>
    <lineage>
        <taxon>Eukaryota</taxon>
        <taxon>Metazoa</taxon>
        <taxon>Spiralia</taxon>
        <taxon>Lophotrochozoa</taxon>
        <taxon>Mollusca</taxon>
        <taxon>Gastropoda</taxon>
        <taxon>Patellogastropoda</taxon>
        <taxon>Patelloidea</taxon>
        <taxon>Patellidae</taxon>
        <taxon>Patella</taxon>
    </lineage>
</organism>
<sequence>MGSSHTKEDILSQEMTDPQTQDWLCLNVALREATKALAICTHHRIAAFHKHAKRFIGQLAPCPNQNCSKKFQQTQQWCIACREWRREIVEFCEKGYVEKIDWSKYHSSKWMSNPYEVARVLIPKAHSFYYKSNEFHEDIRFTLSYIENSLAFDVDKEIIQKAWVLRNSFKRKGKMKITNTDLVNSVDCLIKLLEFPSIYCHKAVPPAVRKLKSLLKIEESSCVIL</sequence>
<reference evidence="1 2" key="1">
    <citation type="submission" date="2024-01" db="EMBL/GenBank/DDBJ databases">
        <title>The genome of the rayed Mediterranean limpet Patella caerulea (Linnaeus, 1758).</title>
        <authorList>
            <person name="Anh-Thu Weber A."/>
            <person name="Halstead-Nussloch G."/>
        </authorList>
    </citation>
    <scope>NUCLEOTIDE SEQUENCE [LARGE SCALE GENOMIC DNA]</scope>
    <source>
        <strain evidence="1">AATW-2023a</strain>
        <tissue evidence="1">Whole specimen</tissue>
    </source>
</reference>
<dbReference type="Pfam" id="PF15112">
    <property type="entry name" value="DUF4559"/>
    <property type="match status" value="1"/>
</dbReference>
<name>A0AAN8JKM8_PATCE</name>
<protein>
    <submittedName>
        <fullName evidence="1">Uncharacterized protein</fullName>
    </submittedName>
</protein>
<gene>
    <name evidence="1" type="ORF">SNE40_014721</name>
</gene>
<dbReference type="EMBL" id="JAZGQO010000010">
    <property type="protein sequence ID" value="KAK6176434.1"/>
    <property type="molecule type" value="Genomic_DNA"/>
</dbReference>
<dbReference type="AlphaFoldDB" id="A0AAN8JKM8"/>
<proteinExistence type="predicted"/>